<keyword evidence="11" id="KW-0756">Sterol biosynthesis</keyword>
<reference evidence="21" key="1">
    <citation type="submission" date="2020-09" db="EMBL/GenBank/DDBJ databases">
        <authorList>
            <person name="Kikuchi T."/>
        </authorList>
    </citation>
    <scope>NUCLEOTIDE SEQUENCE</scope>
    <source>
        <strain evidence="21">Ka4C1</strain>
    </source>
</reference>
<evidence type="ECO:0000256" key="15">
    <source>
        <dbReference type="ARBA" id="ARBA00023221"/>
    </source>
</evidence>
<keyword evidence="6" id="KW-0152">Cholesterol biosynthesis</keyword>
<keyword evidence="5 20" id="KW-0812">Transmembrane</keyword>
<keyword evidence="8" id="KW-0752">Steroid biosynthesis</keyword>
<protein>
    <recommendedName>
        <fullName evidence="16">7-dehydrocholesterol reductase</fullName>
        <ecNumber evidence="16">1.3.1.21</ecNumber>
    </recommendedName>
    <alternativeName>
        <fullName evidence="17">Sterol Delta(7)-reductase</fullName>
    </alternativeName>
</protein>
<dbReference type="PANTHER" id="PTHR21257">
    <property type="entry name" value="DELTA(14)-STEROL REDUCTASE"/>
    <property type="match status" value="1"/>
</dbReference>
<evidence type="ECO:0000256" key="18">
    <source>
        <dbReference type="ARBA" id="ARBA00047795"/>
    </source>
</evidence>
<name>A0A7I8XJ64_BURXY</name>
<evidence type="ECO:0000256" key="20">
    <source>
        <dbReference type="SAM" id="Phobius"/>
    </source>
</evidence>
<feature type="transmembrane region" description="Helical" evidence="20">
    <location>
        <begin position="146"/>
        <end position="166"/>
    </location>
</feature>
<accession>A0A7I8XJ64</accession>
<evidence type="ECO:0000256" key="14">
    <source>
        <dbReference type="ARBA" id="ARBA00023166"/>
    </source>
</evidence>
<dbReference type="EMBL" id="CAJFDI010000005">
    <property type="protein sequence ID" value="CAD5230380.1"/>
    <property type="molecule type" value="Genomic_DNA"/>
</dbReference>
<organism evidence="21 22">
    <name type="scientific">Bursaphelenchus xylophilus</name>
    <name type="common">Pinewood nematode worm</name>
    <name type="synonym">Aphelenchoides xylophilus</name>
    <dbReference type="NCBI Taxonomy" id="6326"/>
    <lineage>
        <taxon>Eukaryota</taxon>
        <taxon>Metazoa</taxon>
        <taxon>Ecdysozoa</taxon>
        <taxon>Nematoda</taxon>
        <taxon>Chromadorea</taxon>
        <taxon>Rhabditida</taxon>
        <taxon>Tylenchina</taxon>
        <taxon>Tylenchomorpha</taxon>
        <taxon>Aphelenchoidea</taxon>
        <taxon>Aphelenchoididae</taxon>
        <taxon>Bursaphelenchus</taxon>
    </lineage>
</organism>
<evidence type="ECO:0000256" key="5">
    <source>
        <dbReference type="ARBA" id="ARBA00022692"/>
    </source>
</evidence>
<comment type="subcellular location">
    <subcellularLocation>
        <location evidence="1">Membrane</location>
        <topology evidence="1">Multi-pass membrane protein</topology>
    </subcellularLocation>
</comment>
<evidence type="ECO:0000256" key="12">
    <source>
        <dbReference type="ARBA" id="ARBA00023098"/>
    </source>
</evidence>
<dbReference type="OrthoDB" id="5326588at2759"/>
<keyword evidence="9 20" id="KW-1133">Transmembrane helix</keyword>
<feature type="transmembrane region" description="Helical" evidence="20">
    <location>
        <begin position="187"/>
        <end position="207"/>
    </location>
</feature>
<keyword evidence="14" id="KW-1207">Sterol metabolism</keyword>
<evidence type="ECO:0000256" key="13">
    <source>
        <dbReference type="ARBA" id="ARBA00023136"/>
    </source>
</evidence>
<feature type="transmembrane region" description="Helical" evidence="20">
    <location>
        <begin position="337"/>
        <end position="356"/>
    </location>
</feature>
<dbReference type="GO" id="GO:0006695">
    <property type="term" value="P:cholesterol biosynthetic process"/>
    <property type="evidence" value="ECO:0007669"/>
    <property type="project" value="UniProtKB-KW"/>
</dbReference>
<dbReference type="SMR" id="A0A7I8XJ64"/>
<evidence type="ECO:0000256" key="4">
    <source>
        <dbReference type="ARBA" id="ARBA00022548"/>
    </source>
</evidence>
<keyword evidence="4" id="KW-0153">Cholesterol metabolism</keyword>
<dbReference type="InterPro" id="IPR001171">
    <property type="entry name" value="ERG24_DHCR-like"/>
</dbReference>
<dbReference type="AlphaFoldDB" id="A0A7I8XJ64"/>
<feature type="transmembrane region" description="Helical" evidence="20">
    <location>
        <begin position="219"/>
        <end position="237"/>
    </location>
</feature>
<dbReference type="PANTHER" id="PTHR21257:SF38">
    <property type="entry name" value="7-DEHYDROCHOLESTEROL REDUCTASE"/>
    <property type="match status" value="1"/>
</dbReference>
<evidence type="ECO:0000256" key="16">
    <source>
        <dbReference type="ARBA" id="ARBA00038851"/>
    </source>
</evidence>
<evidence type="ECO:0000256" key="6">
    <source>
        <dbReference type="ARBA" id="ARBA00022778"/>
    </source>
</evidence>
<evidence type="ECO:0000256" key="9">
    <source>
        <dbReference type="ARBA" id="ARBA00022989"/>
    </source>
</evidence>
<keyword evidence="10" id="KW-0560">Oxidoreductase</keyword>
<evidence type="ECO:0000256" key="7">
    <source>
        <dbReference type="ARBA" id="ARBA00022857"/>
    </source>
</evidence>
<comment type="caution">
    <text evidence="21">The sequence shown here is derived from an EMBL/GenBank/DDBJ whole genome shotgun (WGS) entry which is preliminary data.</text>
</comment>
<dbReference type="Proteomes" id="UP000659654">
    <property type="component" value="Unassembled WGS sequence"/>
</dbReference>
<keyword evidence="22" id="KW-1185">Reference proteome</keyword>
<dbReference type="GO" id="GO:0005789">
    <property type="term" value="C:endoplasmic reticulum membrane"/>
    <property type="evidence" value="ECO:0007669"/>
    <property type="project" value="TreeGrafter"/>
</dbReference>
<keyword evidence="15" id="KW-0753">Steroid metabolism</keyword>
<feature type="transmembrane region" description="Helical" evidence="20">
    <location>
        <begin position="731"/>
        <end position="756"/>
    </location>
</feature>
<keyword evidence="7" id="KW-0521">NADP</keyword>
<dbReference type="EMBL" id="CAJFCV020000005">
    <property type="protein sequence ID" value="CAG9121297.1"/>
    <property type="molecule type" value="Genomic_DNA"/>
</dbReference>
<proteinExistence type="inferred from homology"/>
<evidence type="ECO:0000256" key="1">
    <source>
        <dbReference type="ARBA" id="ARBA00004141"/>
    </source>
</evidence>
<sequence>MSLKHDPFQSTLCPMSLCPNEFSLFSGPLQKHPSFKCPNRVRMAVTMRANIVRRRSLSNHTNNLLSTNLLSTNGNRRSSISQKDIDYIQNVLSRTKQVSCQLILLFMVLLPVFIHAYYPFISTYHGKFSKLSKIRLNAFLPVFRRLTPYVIVFSTILLQFLFFWLLPASVNIYRTQANQLFRQHCNAFSGLLLNALVFGLGAAFRWYSPTLIFDNWSGIMVVMGMLSTIVVLWQYYAQVENDKDDESDDLINDIFFGKLAQPVVFDMDLKAFLTNRVLAALYCCYLFSALAKQRIAVGTITPGLVCTVSLQMIYWLRRTWNDPCRPSSLDNQTDKAGFCRIWGALVFLPTLYLTPVTLLAQTAKSPNLFTACVLFVFGLVFQLWTGIIDEQRREFRDCEGQMKVDGKDPFYINAKYRKEGGEAAVNILLGSGYWGRARHFNYATEVLSFLFWTLPTRIDFFVAYLPVLFLAAFLWFRANRDEFRCLMKYQHHWIQYTNKKIFYLPLYIKIELFATKENATTFEIFPINYTGPAFKEIRLQMSIQGNKTIVGGQVTVADGVWQPSNCPVIGDDKELKEVAGCNNVFCAYLFGDAVYRINKDLSLDSVIYKKPGVIAEKKVQPNITCAQPFGVDDVKRAFYFKKNGTCMHEFFDGFKNPWHPLECDRFVPITLKPDTPTQFYHLRHLIVVTGCQMPRLITENMIDNTFVRFSFVNPTVTALPISAYLTPNGFLMVVMGTFGVVLVLSLVVAMIIVCVIRIKKSKLSGDQTKGHDE</sequence>
<evidence type="ECO:0000313" key="21">
    <source>
        <dbReference type="EMBL" id="CAD5230380.1"/>
    </source>
</evidence>
<comment type="catalytic activity">
    <reaction evidence="19">
        <text>7-dehydrodesmosterol + NADPH + H(+) = desmosterol + NADP(+)</text>
        <dbReference type="Rhea" id="RHEA:46740"/>
        <dbReference type="ChEBI" id="CHEBI:15378"/>
        <dbReference type="ChEBI" id="CHEBI:17737"/>
        <dbReference type="ChEBI" id="CHEBI:27910"/>
        <dbReference type="ChEBI" id="CHEBI:57783"/>
        <dbReference type="ChEBI" id="CHEBI:58349"/>
    </reaction>
    <physiologicalReaction direction="left-to-right" evidence="19">
        <dbReference type="Rhea" id="RHEA:46741"/>
    </physiologicalReaction>
</comment>
<evidence type="ECO:0000256" key="8">
    <source>
        <dbReference type="ARBA" id="ARBA00022955"/>
    </source>
</evidence>
<keyword evidence="13 20" id="KW-0472">Membrane</keyword>
<comment type="similarity">
    <text evidence="2">Belongs to the ERG4/ERG24 family.</text>
</comment>
<dbReference type="GO" id="GO:0047598">
    <property type="term" value="F:7-dehydrocholesterol reductase activity"/>
    <property type="evidence" value="ECO:0007669"/>
    <property type="project" value="UniProtKB-EC"/>
</dbReference>
<dbReference type="GO" id="GO:0016132">
    <property type="term" value="P:brassinosteroid biosynthetic process"/>
    <property type="evidence" value="ECO:0007669"/>
    <property type="project" value="TreeGrafter"/>
</dbReference>
<feature type="transmembrane region" description="Helical" evidence="20">
    <location>
        <begin position="297"/>
        <end position="316"/>
    </location>
</feature>
<feature type="transmembrane region" description="Helical" evidence="20">
    <location>
        <begin position="368"/>
        <end position="387"/>
    </location>
</feature>
<evidence type="ECO:0000256" key="17">
    <source>
        <dbReference type="ARBA" id="ARBA00042688"/>
    </source>
</evidence>
<evidence type="ECO:0000313" key="22">
    <source>
        <dbReference type="Proteomes" id="UP000659654"/>
    </source>
</evidence>
<comment type="catalytic activity">
    <reaction evidence="18">
        <text>cholesterol + NADP(+) = 7-dehydrocholesterol + NADPH + H(+)</text>
        <dbReference type="Rhea" id="RHEA:23984"/>
        <dbReference type="ChEBI" id="CHEBI:15378"/>
        <dbReference type="ChEBI" id="CHEBI:16113"/>
        <dbReference type="ChEBI" id="CHEBI:17759"/>
        <dbReference type="ChEBI" id="CHEBI:57783"/>
        <dbReference type="ChEBI" id="CHEBI:58349"/>
        <dbReference type="EC" id="1.3.1.21"/>
    </reaction>
    <physiologicalReaction direction="right-to-left" evidence="18">
        <dbReference type="Rhea" id="RHEA:23986"/>
    </physiologicalReaction>
</comment>
<evidence type="ECO:0000256" key="3">
    <source>
        <dbReference type="ARBA" id="ARBA00022516"/>
    </source>
</evidence>
<gene>
    <name evidence="21" type="ORF">BXYJ_LOCUS10958</name>
</gene>
<dbReference type="Proteomes" id="UP000582659">
    <property type="component" value="Unassembled WGS sequence"/>
</dbReference>
<feature type="transmembrane region" description="Helical" evidence="20">
    <location>
        <begin position="102"/>
        <end position="121"/>
    </location>
</feature>
<evidence type="ECO:0000256" key="11">
    <source>
        <dbReference type="ARBA" id="ARBA00023011"/>
    </source>
</evidence>
<dbReference type="EC" id="1.3.1.21" evidence="16"/>
<evidence type="ECO:0000256" key="10">
    <source>
        <dbReference type="ARBA" id="ARBA00023002"/>
    </source>
</evidence>
<keyword evidence="12" id="KW-0443">Lipid metabolism</keyword>
<dbReference type="Pfam" id="PF01222">
    <property type="entry name" value="ERG4_ERG24"/>
    <property type="match status" value="1"/>
</dbReference>
<feature type="transmembrane region" description="Helical" evidence="20">
    <location>
        <begin position="273"/>
        <end position="291"/>
    </location>
</feature>
<evidence type="ECO:0000256" key="2">
    <source>
        <dbReference type="ARBA" id="ARBA00005402"/>
    </source>
</evidence>
<dbReference type="Gene3D" id="1.20.120.1630">
    <property type="match status" value="1"/>
</dbReference>
<feature type="transmembrane region" description="Helical" evidence="20">
    <location>
        <begin position="461"/>
        <end position="478"/>
    </location>
</feature>
<keyword evidence="3" id="KW-0444">Lipid biosynthesis</keyword>
<evidence type="ECO:0000256" key="19">
    <source>
        <dbReference type="ARBA" id="ARBA00047826"/>
    </source>
</evidence>